<dbReference type="Proteomes" id="UP000199249">
    <property type="component" value="Unassembled WGS sequence"/>
</dbReference>
<dbReference type="STRING" id="651662.SAMN04488069_102307"/>
<name>A0A1H3DCX8_9BACT</name>
<evidence type="ECO:0000259" key="2">
    <source>
        <dbReference type="Pfam" id="PF01370"/>
    </source>
</evidence>
<accession>A0A1H3DCX8</accession>
<dbReference type="PANTHER" id="PTHR48079:SF6">
    <property type="entry name" value="NAD(P)-BINDING DOMAIN-CONTAINING PROTEIN-RELATED"/>
    <property type="match status" value="1"/>
</dbReference>
<evidence type="ECO:0000256" key="1">
    <source>
        <dbReference type="SAM" id="MobiDB-lite"/>
    </source>
</evidence>
<dbReference type="InterPro" id="IPR051783">
    <property type="entry name" value="NAD(P)-dependent_oxidoreduct"/>
</dbReference>
<dbReference type="Pfam" id="PF01370">
    <property type="entry name" value="Epimerase"/>
    <property type="match status" value="1"/>
</dbReference>
<reference evidence="4" key="1">
    <citation type="submission" date="2016-10" db="EMBL/GenBank/DDBJ databases">
        <authorList>
            <person name="Varghese N."/>
            <person name="Submissions S."/>
        </authorList>
    </citation>
    <scope>NUCLEOTIDE SEQUENCE [LARGE SCALE GENOMIC DNA]</scope>
    <source>
        <strain evidence="4">CGMCC 1.8975</strain>
    </source>
</reference>
<gene>
    <name evidence="3" type="ORF">SAMN04488069_102307</name>
</gene>
<organism evidence="3 4">
    <name type="scientific">Hymenobacter psychrophilus</name>
    <dbReference type="NCBI Taxonomy" id="651662"/>
    <lineage>
        <taxon>Bacteria</taxon>
        <taxon>Pseudomonadati</taxon>
        <taxon>Bacteroidota</taxon>
        <taxon>Cytophagia</taxon>
        <taxon>Cytophagales</taxon>
        <taxon>Hymenobacteraceae</taxon>
        <taxon>Hymenobacter</taxon>
    </lineage>
</organism>
<dbReference type="SUPFAM" id="SSF51735">
    <property type="entry name" value="NAD(P)-binding Rossmann-fold domains"/>
    <property type="match status" value="1"/>
</dbReference>
<dbReference type="InterPro" id="IPR001509">
    <property type="entry name" value="Epimerase_deHydtase"/>
</dbReference>
<evidence type="ECO:0000313" key="3">
    <source>
        <dbReference type="EMBL" id="SDX64241.1"/>
    </source>
</evidence>
<dbReference type="InterPro" id="IPR036291">
    <property type="entry name" value="NAD(P)-bd_dom_sf"/>
</dbReference>
<keyword evidence="4" id="KW-1185">Reference proteome</keyword>
<protein>
    <submittedName>
        <fullName evidence="3">Dihydroflavonol-4-reductase</fullName>
    </submittedName>
</protein>
<dbReference type="OrthoDB" id="1490291at2"/>
<dbReference type="GO" id="GO:0004029">
    <property type="term" value="F:aldehyde dehydrogenase (NAD+) activity"/>
    <property type="evidence" value="ECO:0007669"/>
    <property type="project" value="TreeGrafter"/>
</dbReference>
<evidence type="ECO:0000313" key="4">
    <source>
        <dbReference type="Proteomes" id="UP000199249"/>
    </source>
</evidence>
<dbReference type="AlphaFoldDB" id="A0A1H3DCX8"/>
<feature type="region of interest" description="Disordered" evidence="1">
    <location>
        <begin position="1"/>
        <end position="20"/>
    </location>
</feature>
<dbReference type="GO" id="GO:0005737">
    <property type="term" value="C:cytoplasm"/>
    <property type="evidence" value="ECO:0007669"/>
    <property type="project" value="TreeGrafter"/>
</dbReference>
<sequence>MESRNNPAISDNVKSRAPGPANDCLRPLDVLVTGANGFLGRHLVAELHRRGHAVRVLVRPGTAPPFPTDWNVEYWPGDLTQPATLTGAAEGCGAIIHAAALASVNPARNPALWTVNVEGTRAVLAEARRAAVGRLVYVGTANVFGFGTQQNPGDETRPYAGTRYGLDYMDSKRAATDLVLAAVADEQLPAVLVHPTFMLGPEDRKPTSGALLLEIYRGRVPGYPPGGKNYVHVRDVAVATVNALTMGSVGESYILGNENLRYREAFALMAGLLNVPAPRWPLPAGLAQLYGQLCSLQARLTGQPGRLNAAMTAVANDGHYFGVEKARRELGLPQTPVAQAITEAFAWFKAHRYV</sequence>
<feature type="domain" description="NAD-dependent epimerase/dehydratase" evidence="2">
    <location>
        <begin position="30"/>
        <end position="256"/>
    </location>
</feature>
<dbReference type="Gene3D" id="3.40.50.720">
    <property type="entry name" value="NAD(P)-binding Rossmann-like Domain"/>
    <property type="match status" value="1"/>
</dbReference>
<proteinExistence type="predicted"/>
<dbReference type="PANTHER" id="PTHR48079">
    <property type="entry name" value="PROTEIN YEEZ"/>
    <property type="match status" value="1"/>
</dbReference>
<dbReference type="EMBL" id="FNOV01000002">
    <property type="protein sequence ID" value="SDX64241.1"/>
    <property type="molecule type" value="Genomic_DNA"/>
</dbReference>